<keyword evidence="8" id="KW-0396">Initiation factor</keyword>
<dbReference type="Gene3D" id="1.10.472.170">
    <property type="match status" value="1"/>
</dbReference>
<evidence type="ECO:0000313" key="8">
    <source>
        <dbReference type="EMBL" id="KFM18017.1"/>
    </source>
</evidence>
<dbReference type="SUPFAM" id="SSF47954">
    <property type="entry name" value="Cyclin-like"/>
    <property type="match status" value="1"/>
</dbReference>
<dbReference type="CDD" id="cd20550">
    <property type="entry name" value="CYCLIN_TFIIB_archaea_like_rpt2"/>
    <property type="match status" value="1"/>
</dbReference>
<dbReference type="EMBL" id="JOTD01000048">
    <property type="protein sequence ID" value="KFM18017.1"/>
    <property type="molecule type" value="Genomic_DNA"/>
</dbReference>
<evidence type="ECO:0000256" key="3">
    <source>
        <dbReference type="ARBA" id="ARBA00022737"/>
    </source>
</evidence>
<dbReference type="InterPro" id="IPR036915">
    <property type="entry name" value="Cyclin-like_sf"/>
</dbReference>
<dbReference type="FunFam" id="1.10.472.10:FF:000023">
    <property type="entry name" value="Transcription initiation factor IIB"/>
    <property type="match status" value="1"/>
</dbReference>
<dbReference type="AlphaFoldDB" id="A0A087RX13"/>
<keyword evidence="5" id="KW-0804">Transcription</keyword>
<keyword evidence="8" id="KW-0648">Protein biosynthesis</keyword>
<dbReference type="InterPro" id="IPR000812">
    <property type="entry name" value="TFIIB"/>
</dbReference>
<evidence type="ECO:0000256" key="5">
    <source>
        <dbReference type="ARBA" id="ARBA00023163"/>
    </source>
</evidence>
<keyword evidence="9" id="KW-1185">Reference proteome</keyword>
<evidence type="ECO:0000256" key="6">
    <source>
        <dbReference type="ARBA" id="ARBA00053882"/>
    </source>
</evidence>
<protein>
    <recommendedName>
        <fullName evidence="2">Transcription initiation factor IIB</fullName>
    </recommendedName>
</protein>
<keyword evidence="3" id="KW-0677">Repeat</keyword>
<comment type="function">
    <text evidence="6">Stabilizes TBP binding to an archaeal box-A promoter. Also responsible for recruiting RNA polymerase II to the pre-initiation complex (DNA-TBP-TFIIB).</text>
</comment>
<reference evidence="8 9" key="1">
    <citation type="submission" date="2014-06" db="EMBL/GenBank/DDBJ databases">
        <authorList>
            <person name="Ngugi D.K."/>
            <person name="Blom J."/>
            <person name="Alam I."/>
            <person name="Rashid M."/>
            <person name="Baalawi W."/>
            <person name="Zhang G."/>
            <person name="Hikmawan T."/>
            <person name="Guan Y."/>
            <person name="Antunes A."/>
            <person name="Siam R."/>
            <person name="El-Dorry H."/>
            <person name="Bajic V."/>
            <person name="Stingl U."/>
        </authorList>
    </citation>
    <scope>NUCLEOTIDE SEQUENCE [LARGE SCALE GENOMIC DNA]</scope>
    <source>
        <strain evidence="8">SCGC RSA3</strain>
    </source>
</reference>
<evidence type="ECO:0000256" key="4">
    <source>
        <dbReference type="ARBA" id="ARBA00023015"/>
    </source>
</evidence>
<keyword evidence="4" id="KW-0805">Transcription regulation</keyword>
<sequence>MQLMEKLLFKIARKWVADNGSERTFSDSTVNRSRTGDKISLARHDKGLSTVINHLNKDASGNPLSAPMKASVTQMRKWDSRSQIRRGSLAINYRVLLKELELSMPIASSVSCISKIASGAELNEKTKRTAATLLKKAEDQGIVAGKDPMGMAAAALYLSCLITGQNVTQAVIAKAAGITEVTVRNRCKSIRPLLDD</sequence>
<evidence type="ECO:0000256" key="1">
    <source>
        <dbReference type="ARBA" id="ARBA00010857"/>
    </source>
</evidence>
<comment type="caution">
    <text evidence="8">The sequence shown here is derived from an EMBL/GenBank/DDBJ whole genome shotgun (WGS) entry which is preliminary data.</text>
</comment>
<comment type="similarity">
    <text evidence="1">Belongs to the TFIIB family.</text>
</comment>
<evidence type="ECO:0000313" key="9">
    <source>
        <dbReference type="Proteomes" id="UP000029383"/>
    </source>
</evidence>
<dbReference type="Pfam" id="PF00382">
    <property type="entry name" value="TFIIB"/>
    <property type="match status" value="1"/>
</dbReference>
<dbReference type="PANTHER" id="PTHR11618">
    <property type="entry name" value="TRANSCRIPTION INITIATION FACTOR IIB-RELATED"/>
    <property type="match status" value="1"/>
</dbReference>
<evidence type="ECO:0000259" key="7">
    <source>
        <dbReference type="Pfam" id="PF00382"/>
    </source>
</evidence>
<name>A0A087RX13_9ARCH</name>
<evidence type="ECO:0000256" key="2">
    <source>
        <dbReference type="ARBA" id="ARBA00013932"/>
    </source>
</evidence>
<organism evidence="8 9">
    <name type="scientific">Marine Group I thaumarchaeote SCGC RSA3</name>
    <dbReference type="NCBI Taxonomy" id="1503183"/>
    <lineage>
        <taxon>Archaea</taxon>
        <taxon>Nitrososphaerota</taxon>
        <taxon>Marine Group I</taxon>
    </lineage>
</organism>
<dbReference type="Proteomes" id="UP000029383">
    <property type="component" value="Unassembled WGS sequence"/>
</dbReference>
<dbReference type="GO" id="GO:0097550">
    <property type="term" value="C:transcription preinitiation complex"/>
    <property type="evidence" value="ECO:0007669"/>
    <property type="project" value="TreeGrafter"/>
</dbReference>
<dbReference type="GO" id="GO:0017025">
    <property type="term" value="F:TBP-class protein binding"/>
    <property type="evidence" value="ECO:0007669"/>
    <property type="project" value="InterPro"/>
</dbReference>
<accession>A0A087RX13</accession>
<dbReference type="GO" id="GO:0003743">
    <property type="term" value="F:translation initiation factor activity"/>
    <property type="evidence" value="ECO:0007669"/>
    <property type="project" value="UniProtKB-KW"/>
</dbReference>
<dbReference type="InterPro" id="IPR013150">
    <property type="entry name" value="TFIIB_cyclin"/>
</dbReference>
<dbReference type="InterPro" id="IPR023486">
    <property type="entry name" value="TFIIB_CS"/>
</dbReference>
<feature type="domain" description="Transcription factor TFIIB cyclin-like" evidence="7">
    <location>
        <begin position="105"/>
        <end position="189"/>
    </location>
</feature>
<dbReference type="GO" id="GO:0070897">
    <property type="term" value="P:transcription preinitiation complex assembly"/>
    <property type="evidence" value="ECO:0007669"/>
    <property type="project" value="InterPro"/>
</dbReference>
<dbReference type="PATRIC" id="fig|1503183.3.peg.1225"/>
<proteinExistence type="inferred from homology"/>
<gene>
    <name evidence="8" type="ORF">SCCGRSA3_01371</name>
</gene>
<dbReference type="PROSITE" id="PS00782">
    <property type="entry name" value="TFIIB"/>
    <property type="match status" value="1"/>
</dbReference>
<dbReference type="PANTHER" id="PTHR11618:SF13">
    <property type="entry name" value="TRANSCRIPTION INITIATION FACTOR IIB"/>
    <property type="match status" value="1"/>
</dbReference>